<protein>
    <submittedName>
        <fullName evidence="1">Uncharacterized protein</fullName>
    </submittedName>
</protein>
<dbReference type="Proteomes" id="UP000772434">
    <property type="component" value="Unassembled WGS sequence"/>
</dbReference>
<sequence length="128" mass="14944">MQERKGLQEGEPYDVFVDVRSYCVHCMPRCRSRSHLFITILIPNYAYLRVYGVRLADTSSRIPYTISLPPSLLSTLPMHPLRHMPPAGQKLTPRYLQEFLSVYPAHVRLVPDREICEWRLRVHSPLPT</sequence>
<proteinExistence type="predicted"/>
<dbReference type="OrthoDB" id="1878542at2759"/>
<evidence type="ECO:0000313" key="2">
    <source>
        <dbReference type="Proteomes" id="UP000772434"/>
    </source>
</evidence>
<evidence type="ECO:0000313" key="1">
    <source>
        <dbReference type="EMBL" id="KAF9030520.1"/>
    </source>
</evidence>
<organism evidence="1 2">
    <name type="scientific">Rhodocollybia butyracea</name>
    <dbReference type="NCBI Taxonomy" id="206335"/>
    <lineage>
        <taxon>Eukaryota</taxon>
        <taxon>Fungi</taxon>
        <taxon>Dikarya</taxon>
        <taxon>Basidiomycota</taxon>
        <taxon>Agaricomycotina</taxon>
        <taxon>Agaricomycetes</taxon>
        <taxon>Agaricomycetidae</taxon>
        <taxon>Agaricales</taxon>
        <taxon>Marasmiineae</taxon>
        <taxon>Omphalotaceae</taxon>
        <taxon>Rhodocollybia</taxon>
    </lineage>
</organism>
<dbReference type="AlphaFoldDB" id="A0A9P5P425"/>
<dbReference type="EMBL" id="JADNRY010000666">
    <property type="protein sequence ID" value="KAF9030520.1"/>
    <property type="molecule type" value="Genomic_DNA"/>
</dbReference>
<comment type="caution">
    <text evidence="1">The sequence shown here is derived from an EMBL/GenBank/DDBJ whole genome shotgun (WGS) entry which is preliminary data.</text>
</comment>
<name>A0A9P5P425_9AGAR</name>
<keyword evidence="2" id="KW-1185">Reference proteome</keyword>
<accession>A0A9P5P425</accession>
<reference evidence="1" key="1">
    <citation type="submission" date="2020-11" db="EMBL/GenBank/DDBJ databases">
        <authorList>
            <consortium name="DOE Joint Genome Institute"/>
            <person name="Ahrendt S."/>
            <person name="Riley R."/>
            <person name="Andreopoulos W."/>
            <person name="Labutti K."/>
            <person name="Pangilinan J."/>
            <person name="Ruiz-Duenas F.J."/>
            <person name="Barrasa J.M."/>
            <person name="Sanchez-Garcia M."/>
            <person name="Camarero S."/>
            <person name="Miyauchi S."/>
            <person name="Serrano A."/>
            <person name="Linde D."/>
            <person name="Babiker R."/>
            <person name="Drula E."/>
            <person name="Ayuso-Fernandez I."/>
            <person name="Pacheco R."/>
            <person name="Padilla G."/>
            <person name="Ferreira P."/>
            <person name="Barriuso J."/>
            <person name="Kellner H."/>
            <person name="Castanera R."/>
            <person name="Alfaro M."/>
            <person name="Ramirez L."/>
            <person name="Pisabarro A.G."/>
            <person name="Kuo A."/>
            <person name="Tritt A."/>
            <person name="Lipzen A."/>
            <person name="He G."/>
            <person name="Yan M."/>
            <person name="Ng V."/>
            <person name="Cullen D."/>
            <person name="Martin F."/>
            <person name="Rosso M.-N."/>
            <person name="Henrissat B."/>
            <person name="Hibbett D."/>
            <person name="Martinez A.T."/>
            <person name="Grigoriev I.V."/>
        </authorList>
    </citation>
    <scope>NUCLEOTIDE SEQUENCE</scope>
    <source>
        <strain evidence="1">AH 40177</strain>
    </source>
</reference>
<gene>
    <name evidence="1" type="ORF">BDP27DRAFT_859829</name>
</gene>